<keyword evidence="2 3" id="KW-0378">Hydrolase</keyword>
<protein>
    <recommendedName>
        <fullName evidence="3">Carboxylic ester hydrolase</fullName>
        <ecNumber evidence="3">3.1.1.-</ecNumber>
    </recommendedName>
</protein>
<dbReference type="InterPro" id="IPR002018">
    <property type="entry name" value="CarbesteraseB"/>
</dbReference>
<dbReference type="Gene3D" id="3.40.50.1820">
    <property type="entry name" value="alpha/beta hydrolase"/>
    <property type="match status" value="1"/>
</dbReference>
<sequence>MLPLLLSGALAIVSCVASTHIVSLPYGTFRGVPQGNLTEFRSVPFAQAGRFELPRAPRHLHGIQNATVYGASCPQQTFSALPVELPGSDNDPQLTISEDCLTLDVYRPITANHKSKLPVLVWIFGGGFETGNTRDTDVKPVVERAIVTGQSVVSVVMNYRFTAFGFLAGKEVARAGISNLGLRDQIFALKWVQEHVAAFGGDPSRVVLGGVSAGAISASLLMLDNLEGSNKLFHGAILEAGSPGSEPSVLDGQDQYNFLVSANNCSHAHDTLECLRNVPFDAFMTTVNETPDLFSNKSLNTAWRPRVDGDVILANPLLMLQRGLFSKMPFLTGDSDDEGTIFTLALLNITTNSEFLNYVHANYFPAATEDQIAKMGHLYPNDPKKGSPFGTGTNNQLSPQFKRLASFQGDLIFVAPRRFFLEHASSRQNTWSWLSTAFKNSSELGSVHTSDDAILFPKTPDSDWTAADALINFINTLNPNRPADGSHHSALEVPWSKWHKKEPVSLTFSDTKVSVTADDFRAESMGYLNEVLLEEAEGEGVVCLVIVASSV</sequence>
<evidence type="ECO:0000259" key="4">
    <source>
        <dbReference type="Pfam" id="PF00135"/>
    </source>
</evidence>
<dbReference type="InterPro" id="IPR029058">
    <property type="entry name" value="AB_hydrolase_fold"/>
</dbReference>
<accession>A0AAD7BT54</accession>
<evidence type="ECO:0000256" key="2">
    <source>
        <dbReference type="ARBA" id="ARBA00022801"/>
    </source>
</evidence>
<dbReference type="Pfam" id="PF00135">
    <property type="entry name" value="COesterase"/>
    <property type="match status" value="1"/>
</dbReference>
<dbReference type="PANTHER" id="PTHR11559">
    <property type="entry name" value="CARBOXYLESTERASE"/>
    <property type="match status" value="1"/>
</dbReference>
<name>A0AAD7BT54_9AGAR</name>
<feature type="signal peptide" evidence="3">
    <location>
        <begin position="1"/>
        <end position="18"/>
    </location>
</feature>
<reference evidence="5" key="1">
    <citation type="submission" date="2023-03" db="EMBL/GenBank/DDBJ databases">
        <title>Massive genome expansion in bonnet fungi (Mycena s.s.) driven by repeated elements and novel gene families across ecological guilds.</title>
        <authorList>
            <consortium name="Lawrence Berkeley National Laboratory"/>
            <person name="Harder C.B."/>
            <person name="Miyauchi S."/>
            <person name="Viragh M."/>
            <person name="Kuo A."/>
            <person name="Thoen E."/>
            <person name="Andreopoulos B."/>
            <person name="Lu D."/>
            <person name="Skrede I."/>
            <person name="Drula E."/>
            <person name="Henrissat B."/>
            <person name="Morin E."/>
            <person name="Kohler A."/>
            <person name="Barry K."/>
            <person name="LaButti K."/>
            <person name="Morin E."/>
            <person name="Salamov A."/>
            <person name="Lipzen A."/>
            <person name="Mereny Z."/>
            <person name="Hegedus B."/>
            <person name="Baldrian P."/>
            <person name="Stursova M."/>
            <person name="Weitz H."/>
            <person name="Taylor A."/>
            <person name="Grigoriev I.V."/>
            <person name="Nagy L.G."/>
            <person name="Martin F."/>
            <person name="Kauserud H."/>
        </authorList>
    </citation>
    <scope>NUCLEOTIDE SEQUENCE</scope>
    <source>
        <strain evidence="5">9284</strain>
    </source>
</reference>
<dbReference type="EC" id="3.1.1.-" evidence="3"/>
<keyword evidence="6" id="KW-1185">Reference proteome</keyword>
<comment type="caution">
    <text evidence="5">The sequence shown here is derived from an EMBL/GenBank/DDBJ whole genome shotgun (WGS) entry which is preliminary data.</text>
</comment>
<dbReference type="SUPFAM" id="SSF53474">
    <property type="entry name" value="alpha/beta-Hydrolases"/>
    <property type="match status" value="1"/>
</dbReference>
<proteinExistence type="inferred from homology"/>
<comment type="similarity">
    <text evidence="1 3">Belongs to the type-B carboxylesterase/lipase family.</text>
</comment>
<dbReference type="EMBL" id="JARKIF010000009">
    <property type="protein sequence ID" value="KAJ7630276.1"/>
    <property type="molecule type" value="Genomic_DNA"/>
</dbReference>
<evidence type="ECO:0000313" key="6">
    <source>
        <dbReference type="Proteomes" id="UP001221142"/>
    </source>
</evidence>
<feature type="chain" id="PRO_5041775430" description="Carboxylic ester hydrolase" evidence="3">
    <location>
        <begin position="19"/>
        <end position="551"/>
    </location>
</feature>
<dbReference type="GO" id="GO:0016787">
    <property type="term" value="F:hydrolase activity"/>
    <property type="evidence" value="ECO:0007669"/>
    <property type="project" value="UniProtKB-KW"/>
</dbReference>
<feature type="domain" description="Carboxylesterase type B" evidence="4">
    <location>
        <begin position="19"/>
        <end position="513"/>
    </location>
</feature>
<evidence type="ECO:0000313" key="5">
    <source>
        <dbReference type="EMBL" id="KAJ7630276.1"/>
    </source>
</evidence>
<dbReference type="InterPro" id="IPR050309">
    <property type="entry name" value="Type-B_Carboxylest/Lipase"/>
</dbReference>
<dbReference type="InterPro" id="IPR019819">
    <property type="entry name" value="Carboxylesterase_B_CS"/>
</dbReference>
<dbReference type="InterPro" id="IPR019826">
    <property type="entry name" value="Carboxylesterase_B_AS"/>
</dbReference>
<gene>
    <name evidence="5" type="ORF">FB45DRAFT_792755</name>
</gene>
<dbReference type="Proteomes" id="UP001221142">
    <property type="component" value="Unassembled WGS sequence"/>
</dbReference>
<dbReference type="AlphaFoldDB" id="A0AAD7BT54"/>
<dbReference type="PROSITE" id="PS00941">
    <property type="entry name" value="CARBOXYLESTERASE_B_2"/>
    <property type="match status" value="1"/>
</dbReference>
<dbReference type="PROSITE" id="PS00122">
    <property type="entry name" value="CARBOXYLESTERASE_B_1"/>
    <property type="match status" value="1"/>
</dbReference>
<organism evidence="5 6">
    <name type="scientific">Roridomyces roridus</name>
    <dbReference type="NCBI Taxonomy" id="1738132"/>
    <lineage>
        <taxon>Eukaryota</taxon>
        <taxon>Fungi</taxon>
        <taxon>Dikarya</taxon>
        <taxon>Basidiomycota</taxon>
        <taxon>Agaricomycotina</taxon>
        <taxon>Agaricomycetes</taxon>
        <taxon>Agaricomycetidae</taxon>
        <taxon>Agaricales</taxon>
        <taxon>Marasmiineae</taxon>
        <taxon>Mycenaceae</taxon>
        <taxon>Roridomyces</taxon>
    </lineage>
</organism>
<evidence type="ECO:0000256" key="1">
    <source>
        <dbReference type="ARBA" id="ARBA00005964"/>
    </source>
</evidence>
<keyword evidence="3" id="KW-0732">Signal</keyword>
<evidence type="ECO:0000256" key="3">
    <source>
        <dbReference type="RuleBase" id="RU361235"/>
    </source>
</evidence>